<name>A0ACB9EGI2_ARCLA</name>
<comment type="caution">
    <text evidence="1">The sequence shown here is derived from an EMBL/GenBank/DDBJ whole genome shotgun (WGS) entry which is preliminary data.</text>
</comment>
<proteinExistence type="predicted"/>
<dbReference type="EMBL" id="CM042048">
    <property type="protein sequence ID" value="KAI3758138.1"/>
    <property type="molecule type" value="Genomic_DNA"/>
</dbReference>
<gene>
    <name evidence="1" type="ORF">L6452_05689</name>
</gene>
<sequence length="607" mass="70047">MTKPIAEYTPNESLQYKADRDIKANLMLALPNSIYNRIDCYKNNPKLMWAQLEKIMLRSTVATQLRHTRYMNNFEEFKVKDGESLKNIFDRFCAVINDLRKIKVEKTELETNLKFLNSLQSEWNKSCHRLRNDTVDPVALLTSKLSEQALSENAYDGATYDDGEALQKAMILLSQHYNKKFQPRSGSNNLRFTSGSKIKVPEHKKAADCFNCGKPGHIAKECQVKIVRDLTYYRKKMELAEKRENGTALLAEEEFWLDHSDDEADNVETTHMCFIEDDQSDDNDDDSSTDEDEASSNLMTDQFGFLGKIASFDSNLKSKILDDSFTLNDDYYKPKRKRNRSKKSKKQVKVISANSNSCDSNISYRTMRNPTNEIWRLKRTSDEPATDEDRYVDKFYKSDSFAVCNKMSKYSIKQMIQISKDVSYSSSDSSSNDYVLSSTDEYVHFSENISRAFYVKSNKFSPIRISTNKYGPKYMWVPKSKIDSKLQAPNMPMCTSLKDAKEHTHVKMPMCTMLKDAIEYTSHDTWSYLSRLQRMHDQVDPDHQDPTTTVHSSTFERSASSRAQADEPIVLSSLLQTGPVLSRKQIQYKLKDAEKKILLVKKLRYVA</sequence>
<evidence type="ECO:0000313" key="1">
    <source>
        <dbReference type="EMBL" id="KAI3758138.1"/>
    </source>
</evidence>
<evidence type="ECO:0000313" key="2">
    <source>
        <dbReference type="Proteomes" id="UP001055879"/>
    </source>
</evidence>
<keyword evidence="2" id="KW-1185">Reference proteome</keyword>
<reference evidence="1 2" key="2">
    <citation type="journal article" date="2022" name="Mol. Ecol. Resour.">
        <title>The genomes of chicory, endive, great burdock and yacon provide insights into Asteraceae paleo-polyploidization history and plant inulin production.</title>
        <authorList>
            <person name="Fan W."/>
            <person name="Wang S."/>
            <person name="Wang H."/>
            <person name="Wang A."/>
            <person name="Jiang F."/>
            <person name="Liu H."/>
            <person name="Zhao H."/>
            <person name="Xu D."/>
            <person name="Zhang Y."/>
        </authorList>
    </citation>
    <scope>NUCLEOTIDE SEQUENCE [LARGE SCALE GENOMIC DNA]</scope>
    <source>
        <strain evidence="2">cv. Niubang</strain>
    </source>
</reference>
<protein>
    <submittedName>
        <fullName evidence="1">Uncharacterized protein</fullName>
    </submittedName>
</protein>
<reference evidence="2" key="1">
    <citation type="journal article" date="2022" name="Mol. Ecol. Resour.">
        <title>The genomes of chicory, endive, great burdock and yacon provide insights into Asteraceae palaeo-polyploidization history and plant inulin production.</title>
        <authorList>
            <person name="Fan W."/>
            <person name="Wang S."/>
            <person name="Wang H."/>
            <person name="Wang A."/>
            <person name="Jiang F."/>
            <person name="Liu H."/>
            <person name="Zhao H."/>
            <person name="Xu D."/>
            <person name="Zhang Y."/>
        </authorList>
    </citation>
    <scope>NUCLEOTIDE SEQUENCE [LARGE SCALE GENOMIC DNA]</scope>
    <source>
        <strain evidence="2">cv. Niubang</strain>
    </source>
</reference>
<accession>A0ACB9EGI2</accession>
<dbReference type="Proteomes" id="UP001055879">
    <property type="component" value="Linkage Group LG02"/>
</dbReference>
<organism evidence="1 2">
    <name type="scientific">Arctium lappa</name>
    <name type="common">Greater burdock</name>
    <name type="synonym">Lappa major</name>
    <dbReference type="NCBI Taxonomy" id="4217"/>
    <lineage>
        <taxon>Eukaryota</taxon>
        <taxon>Viridiplantae</taxon>
        <taxon>Streptophyta</taxon>
        <taxon>Embryophyta</taxon>
        <taxon>Tracheophyta</taxon>
        <taxon>Spermatophyta</taxon>
        <taxon>Magnoliopsida</taxon>
        <taxon>eudicotyledons</taxon>
        <taxon>Gunneridae</taxon>
        <taxon>Pentapetalae</taxon>
        <taxon>asterids</taxon>
        <taxon>campanulids</taxon>
        <taxon>Asterales</taxon>
        <taxon>Asteraceae</taxon>
        <taxon>Carduoideae</taxon>
        <taxon>Cardueae</taxon>
        <taxon>Arctiinae</taxon>
        <taxon>Arctium</taxon>
    </lineage>
</organism>